<evidence type="ECO:0000313" key="10">
    <source>
        <dbReference type="EMBL" id="CAH0564464.1"/>
    </source>
</evidence>
<dbReference type="InterPro" id="IPR036259">
    <property type="entry name" value="MFS_trans_sf"/>
</dbReference>
<feature type="transmembrane region" description="Helical" evidence="8">
    <location>
        <begin position="144"/>
        <end position="165"/>
    </location>
</feature>
<gene>
    <name evidence="10" type="ORF">MELIAE_LOCUS13013</name>
</gene>
<dbReference type="AlphaFoldDB" id="A0A9P0BJI6"/>
<dbReference type="Pfam" id="PF07690">
    <property type="entry name" value="MFS_1"/>
    <property type="match status" value="1"/>
</dbReference>
<dbReference type="InterPro" id="IPR050382">
    <property type="entry name" value="MFS_Na/Anion_cotransporter"/>
</dbReference>
<dbReference type="EMBL" id="OV121140">
    <property type="protein sequence ID" value="CAH0564464.1"/>
    <property type="molecule type" value="Genomic_DNA"/>
</dbReference>
<reference evidence="10" key="1">
    <citation type="submission" date="2021-12" db="EMBL/GenBank/DDBJ databases">
        <authorList>
            <person name="King R."/>
        </authorList>
    </citation>
    <scope>NUCLEOTIDE SEQUENCE</scope>
</reference>
<feature type="transmembrane region" description="Helical" evidence="8">
    <location>
        <begin position="268"/>
        <end position="289"/>
    </location>
</feature>
<feature type="region of interest" description="Disordered" evidence="7">
    <location>
        <begin position="47"/>
        <end position="68"/>
    </location>
</feature>
<feature type="transmembrane region" description="Helical" evidence="8">
    <location>
        <begin position="117"/>
        <end position="138"/>
    </location>
</feature>
<dbReference type="PANTHER" id="PTHR11662:SF336">
    <property type="entry name" value="LP19554P"/>
    <property type="match status" value="1"/>
</dbReference>
<dbReference type="PROSITE" id="PS50850">
    <property type="entry name" value="MFS"/>
    <property type="match status" value="1"/>
</dbReference>
<dbReference type="OrthoDB" id="2985014at2759"/>
<keyword evidence="3 8" id="KW-0812">Transmembrane</keyword>
<keyword evidence="4" id="KW-0769">Symport</keyword>
<dbReference type="Proteomes" id="UP001154078">
    <property type="component" value="Chromosome 9"/>
</dbReference>
<keyword evidence="5 8" id="KW-1133">Transmembrane helix</keyword>
<keyword evidence="2" id="KW-0813">Transport</keyword>
<dbReference type="FunFam" id="1.20.1250.20:FF:000003">
    <property type="entry name" value="Solute carrier family 17 member 3"/>
    <property type="match status" value="1"/>
</dbReference>
<evidence type="ECO:0000313" key="11">
    <source>
        <dbReference type="Proteomes" id="UP001154078"/>
    </source>
</evidence>
<dbReference type="GO" id="GO:0016020">
    <property type="term" value="C:membrane"/>
    <property type="evidence" value="ECO:0007669"/>
    <property type="project" value="UniProtKB-SubCell"/>
</dbReference>
<evidence type="ECO:0000256" key="6">
    <source>
        <dbReference type="ARBA" id="ARBA00023136"/>
    </source>
</evidence>
<evidence type="ECO:0000256" key="8">
    <source>
        <dbReference type="SAM" id="Phobius"/>
    </source>
</evidence>
<feature type="transmembrane region" description="Helical" evidence="8">
    <location>
        <begin position="438"/>
        <end position="457"/>
    </location>
</feature>
<dbReference type="InterPro" id="IPR011701">
    <property type="entry name" value="MFS"/>
</dbReference>
<dbReference type="SUPFAM" id="SSF103473">
    <property type="entry name" value="MFS general substrate transporter"/>
    <property type="match status" value="1"/>
</dbReference>
<evidence type="ECO:0000256" key="5">
    <source>
        <dbReference type="ARBA" id="ARBA00022989"/>
    </source>
</evidence>
<feature type="compositionally biased region" description="Low complexity" evidence="7">
    <location>
        <begin position="52"/>
        <end position="68"/>
    </location>
</feature>
<evidence type="ECO:0000259" key="9">
    <source>
        <dbReference type="PROSITE" id="PS50850"/>
    </source>
</evidence>
<evidence type="ECO:0000256" key="1">
    <source>
        <dbReference type="ARBA" id="ARBA00004141"/>
    </source>
</evidence>
<comment type="subcellular location">
    <subcellularLocation>
        <location evidence="1">Membrane</location>
        <topology evidence="1">Multi-pass membrane protein</topology>
    </subcellularLocation>
</comment>
<accession>A0A9P0BJI6</accession>
<evidence type="ECO:0000256" key="3">
    <source>
        <dbReference type="ARBA" id="ARBA00022692"/>
    </source>
</evidence>
<evidence type="ECO:0000256" key="7">
    <source>
        <dbReference type="SAM" id="MobiDB-lite"/>
    </source>
</evidence>
<name>A0A9P0BJI6_BRAAE</name>
<proteinExistence type="predicted"/>
<feature type="transmembrane region" description="Helical" evidence="8">
    <location>
        <begin position="350"/>
        <end position="369"/>
    </location>
</feature>
<protein>
    <recommendedName>
        <fullName evidence="9">Major facilitator superfamily (MFS) profile domain-containing protein</fullName>
    </recommendedName>
</protein>
<evidence type="ECO:0000256" key="2">
    <source>
        <dbReference type="ARBA" id="ARBA00022448"/>
    </source>
</evidence>
<dbReference type="Gene3D" id="1.20.1250.20">
    <property type="entry name" value="MFS general substrate transporter like domains"/>
    <property type="match status" value="2"/>
</dbReference>
<organism evidence="10 11">
    <name type="scientific">Brassicogethes aeneus</name>
    <name type="common">Rape pollen beetle</name>
    <name type="synonym">Meligethes aeneus</name>
    <dbReference type="NCBI Taxonomy" id="1431903"/>
    <lineage>
        <taxon>Eukaryota</taxon>
        <taxon>Metazoa</taxon>
        <taxon>Ecdysozoa</taxon>
        <taxon>Arthropoda</taxon>
        <taxon>Hexapoda</taxon>
        <taxon>Insecta</taxon>
        <taxon>Pterygota</taxon>
        <taxon>Neoptera</taxon>
        <taxon>Endopterygota</taxon>
        <taxon>Coleoptera</taxon>
        <taxon>Polyphaga</taxon>
        <taxon>Cucujiformia</taxon>
        <taxon>Nitidulidae</taxon>
        <taxon>Meligethinae</taxon>
        <taxon>Brassicogethes</taxon>
    </lineage>
</organism>
<feature type="transmembrane region" description="Helical" evidence="8">
    <location>
        <begin position="309"/>
        <end position="329"/>
    </location>
</feature>
<feature type="transmembrane region" description="Helical" evidence="8">
    <location>
        <begin position="402"/>
        <end position="426"/>
    </location>
</feature>
<dbReference type="GO" id="GO:0006820">
    <property type="term" value="P:monoatomic anion transport"/>
    <property type="evidence" value="ECO:0007669"/>
    <property type="project" value="TreeGrafter"/>
</dbReference>
<feature type="transmembrane region" description="Helical" evidence="8">
    <location>
        <begin position="6"/>
        <end position="23"/>
    </location>
</feature>
<keyword evidence="11" id="KW-1185">Reference proteome</keyword>
<feature type="transmembrane region" description="Helical" evidence="8">
    <location>
        <begin position="177"/>
        <end position="198"/>
    </location>
</feature>
<feature type="transmembrane region" description="Helical" evidence="8">
    <location>
        <begin position="204"/>
        <end position="226"/>
    </location>
</feature>
<evidence type="ECO:0000256" key="4">
    <source>
        <dbReference type="ARBA" id="ARBA00022847"/>
    </source>
</evidence>
<sequence length="473" mass="52094">MKIPYRFWIAVMIFMTTFTNYMMRSNMSVSIFAMQYKKEGAQGQCSEDGQVTTAAPTTTMDPNATTTTTEKPDEGLFHKFTYSQMEQAQILAGYGYGYVATCLLGGFLAEYYGPWKVIFFSTLASIVLTVVCVPAAYLHWTALLVARILIGALGGLIYPAVQILINNWAPKNEKGKFVSATLGNNLGTVVTFASVGAISQAINWAWGFFFVGAFVTCYLILIFFLLSDSPTKSKLVSSEEKEYLATMIPPPKTKLVAPYLKIFTSLPFYALLFSQFCNLYGLFVNIVSVPKFFRDYLNQDIRRSGFLSALPPLTRMFAGLGFGAVGDYIEKHRENSSTAVRKSFCIFSHILPGITLICIMFVECNWIFATGLLVLSQGFNGGAVCTILRNSQDLAPNFSGTLYGIISFTGGTTQFIVPLVMGAVLGTEAYPGLDKWRWVFLIGGGVYIIGGIIFMAFGTTKEQAWNEPKQATA</sequence>
<dbReference type="PANTHER" id="PTHR11662">
    <property type="entry name" value="SOLUTE CARRIER FAMILY 17"/>
    <property type="match status" value="1"/>
</dbReference>
<dbReference type="InterPro" id="IPR020846">
    <property type="entry name" value="MFS_dom"/>
</dbReference>
<feature type="domain" description="Major facilitator superfamily (MFS) profile" evidence="9">
    <location>
        <begin position="12"/>
        <end position="462"/>
    </location>
</feature>
<keyword evidence="6 8" id="KW-0472">Membrane</keyword>
<dbReference type="GO" id="GO:0015293">
    <property type="term" value="F:symporter activity"/>
    <property type="evidence" value="ECO:0007669"/>
    <property type="project" value="UniProtKB-KW"/>
</dbReference>